<dbReference type="Proteomes" id="UP000275579">
    <property type="component" value="Chromosome"/>
</dbReference>
<evidence type="ECO:0000256" key="2">
    <source>
        <dbReference type="ARBA" id="ARBA00022964"/>
    </source>
</evidence>
<comment type="cofactor">
    <cofactor evidence="1">
        <name>L-ascorbate</name>
        <dbReference type="ChEBI" id="CHEBI:38290"/>
    </cofactor>
</comment>
<dbReference type="AlphaFoldDB" id="A0A3S9Y3P1"/>
<keyword evidence="2" id="KW-0223">Dioxygenase</keyword>
<evidence type="ECO:0000259" key="4">
    <source>
        <dbReference type="SMART" id="SM00702"/>
    </source>
</evidence>
<evidence type="ECO:0000256" key="3">
    <source>
        <dbReference type="ARBA" id="ARBA00023002"/>
    </source>
</evidence>
<dbReference type="SMART" id="SM00702">
    <property type="entry name" value="P4Hc"/>
    <property type="match status" value="1"/>
</dbReference>
<evidence type="ECO:0000313" key="6">
    <source>
        <dbReference type="Proteomes" id="UP000275579"/>
    </source>
</evidence>
<sequence length="221" mass="24181">MTTTAVLDRAAIARTTMARDPFAWGLVADSLPGDSVRRRLAAEFPSEGFALTERAGGTSAGKGYRTWNLTLVRGGVALSEGMRRLTPLWQGLVASLLDAGYRAAVAEATGRNLDGCSLEVRAVRYGSGSWIDPHTDRADKVVTQTWYFNEGWRPEWSGALRILRSPAVDDVAAEILPGLTDSVLLVPSPHSWHTVMPVADRAEQDRRVLLVHFVSEEHATW</sequence>
<proteinExistence type="predicted"/>
<evidence type="ECO:0000256" key="1">
    <source>
        <dbReference type="ARBA" id="ARBA00001961"/>
    </source>
</evidence>
<dbReference type="InterPro" id="IPR006620">
    <property type="entry name" value="Pro_4_hyd_alph"/>
</dbReference>
<accession>A0A3S9Y3P1</accession>
<dbReference type="Gene3D" id="2.60.120.620">
    <property type="entry name" value="q2cbj1_9rhob like domain"/>
    <property type="match status" value="1"/>
</dbReference>
<dbReference type="InterPro" id="IPR044862">
    <property type="entry name" value="Pro_4_hyd_alph_FE2OG_OXY"/>
</dbReference>
<name>A0A3S9Y3P1_9ACTN</name>
<dbReference type="GO" id="GO:0005506">
    <property type="term" value="F:iron ion binding"/>
    <property type="evidence" value="ECO:0007669"/>
    <property type="project" value="InterPro"/>
</dbReference>
<dbReference type="GO" id="GO:0016705">
    <property type="term" value="F:oxidoreductase activity, acting on paired donors, with incorporation or reduction of molecular oxygen"/>
    <property type="evidence" value="ECO:0007669"/>
    <property type="project" value="InterPro"/>
</dbReference>
<organism evidence="5 6">
    <name type="scientific">Streptomyces lydicus</name>
    <dbReference type="NCBI Taxonomy" id="47763"/>
    <lineage>
        <taxon>Bacteria</taxon>
        <taxon>Bacillati</taxon>
        <taxon>Actinomycetota</taxon>
        <taxon>Actinomycetes</taxon>
        <taxon>Kitasatosporales</taxon>
        <taxon>Streptomycetaceae</taxon>
        <taxon>Streptomyces</taxon>
    </lineage>
</organism>
<protein>
    <recommendedName>
        <fullName evidence="4">Prolyl 4-hydroxylase alpha subunit domain-containing protein</fullName>
    </recommendedName>
</protein>
<evidence type="ECO:0000313" key="5">
    <source>
        <dbReference type="EMBL" id="AZS69618.1"/>
    </source>
</evidence>
<dbReference type="Pfam" id="PF13640">
    <property type="entry name" value="2OG-FeII_Oxy_3"/>
    <property type="match status" value="1"/>
</dbReference>
<dbReference type="GO" id="GO:0051213">
    <property type="term" value="F:dioxygenase activity"/>
    <property type="evidence" value="ECO:0007669"/>
    <property type="project" value="UniProtKB-KW"/>
</dbReference>
<feature type="domain" description="Prolyl 4-hydroxylase alpha subunit" evidence="4">
    <location>
        <begin position="22"/>
        <end position="214"/>
    </location>
</feature>
<keyword evidence="3" id="KW-0560">Oxidoreductase</keyword>
<reference evidence="5 6" key="1">
    <citation type="submission" date="2018-04" db="EMBL/GenBank/DDBJ databases">
        <title>Complete genome sequences of Streptomyces lydicus strain WYEC and characterization of antagonistic properties of biological control agents.</title>
        <authorList>
            <person name="Mariita R.M."/>
            <person name="Sello J.K."/>
        </authorList>
    </citation>
    <scope>NUCLEOTIDE SEQUENCE [LARGE SCALE GENOMIC DNA]</scope>
    <source>
        <strain evidence="5 6">WYEC 108</strain>
    </source>
</reference>
<dbReference type="EMBL" id="CP029042">
    <property type="protein sequence ID" value="AZS69618.1"/>
    <property type="molecule type" value="Genomic_DNA"/>
</dbReference>
<gene>
    <name evidence="5" type="ORF">DDE74_00195</name>
</gene>
<dbReference type="GO" id="GO:0031418">
    <property type="term" value="F:L-ascorbic acid binding"/>
    <property type="evidence" value="ECO:0007669"/>
    <property type="project" value="InterPro"/>
</dbReference>
<dbReference type="RefSeq" id="WP_127148854.1">
    <property type="nucleotide sequence ID" value="NZ_CP029042.1"/>
</dbReference>